<feature type="domain" description="DUF7282" evidence="2">
    <location>
        <begin position="162"/>
        <end position="268"/>
    </location>
</feature>
<evidence type="ECO:0000256" key="1">
    <source>
        <dbReference type="SAM" id="MobiDB-lite"/>
    </source>
</evidence>
<feature type="compositionally biased region" description="Low complexity" evidence="1">
    <location>
        <begin position="358"/>
        <end position="381"/>
    </location>
</feature>
<feature type="compositionally biased region" description="Low complexity" evidence="1">
    <location>
        <begin position="390"/>
        <end position="401"/>
    </location>
</feature>
<dbReference type="Pfam" id="PF23951">
    <property type="entry name" value="DUF7282"/>
    <property type="match status" value="1"/>
</dbReference>
<accession>M0LPB5</accession>
<name>M0LPB5_HALJT</name>
<dbReference type="RefSeq" id="WP_004590009.1">
    <property type="nucleotide sequence ID" value="NZ_AOLY01000002.1"/>
</dbReference>
<feature type="region of interest" description="Disordered" evidence="1">
    <location>
        <begin position="242"/>
        <end position="414"/>
    </location>
</feature>
<feature type="compositionally biased region" description="Acidic residues" evidence="1">
    <location>
        <begin position="402"/>
        <end position="414"/>
    </location>
</feature>
<evidence type="ECO:0000259" key="2">
    <source>
        <dbReference type="Pfam" id="PF23951"/>
    </source>
</evidence>
<feature type="region of interest" description="Disordered" evidence="1">
    <location>
        <begin position="1"/>
        <end position="26"/>
    </location>
</feature>
<sequence>MALSGVAAQQQAATVDPTPSGPNEAESIHAVTFAVGDSAVAGTAFEDIRIDYSVDAPAADVSNVGASTIERVGIDRGNDDPGSQVDVRAAEISEVSGGADGAAVQIILAGDRELRQGDQVVAVIRPVQNPQNAGTADVELAVNTQGAAVSRTGSATYEQHDATVTAADQTSAGETVVIDEVTLSEGGFVAIQNASGASPGEIRGASAYLGPGTHQDVEVPLNAPLDSTRDLVAQSYTDSNADRDFDYAASGGEVDGPYRNTDDNVIGSDTLTVTYDPDAGSTPTATETATPTSTETATATETATPTPTATATSTETATATETATPTPTETASATETATPTPTATGTDSSAGGGDTDGETTSASTDTETATASETASPTAPTDSDSETANSAGMSSDATATDSSDDDGGVPPVDDEFGALLAALLVALLFGGATLLGSP</sequence>
<dbReference type="AlphaFoldDB" id="M0LPB5"/>
<gene>
    <name evidence="3" type="ORF">C444_00130</name>
</gene>
<dbReference type="PATRIC" id="fig|1227453.3.peg.26"/>
<dbReference type="STRING" id="1227453.C444_00130"/>
<proteinExistence type="predicted"/>
<protein>
    <recommendedName>
        <fullName evidence="2">DUF7282 domain-containing protein</fullName>
    </recommendedName>
</protein>
<dbReference type="OrthoDB" id="239724at2157"/>
<evidence type="ECO:0000313" key="4">
    <source>
        <dbReference type="Proteomes" id="UP000011524"/>
    </source>
</evidence>
<dbReference type="InterPro" id="IPR055706">
    <property type="entry name" value="Slg1/2_DUF7282"/>
</dbReference>
<dbReference type="Proteomes" id="UP000011524">
    <property type="component" value="Unassembled WGS sequence"/>
</dbReference>
<comment type="caution">
    <text evidence="3">The sequence shown here is derived from an EMBL/GenBank/DDBJ whole genome shotgun (WGS) entry which is preliminary data.</text>
</comment>
<feature type="compositionally biased region" description="Low complexity" evidence="1">
    <location>
        <begin position="279"/>
        <end position="349"/>
    </location>
</feature>
<organism evidence="3 4">
    <name type="scientific">Haloarcula japonica (strain ATCC 49778 / DSM 6131 / JCM 7785 / NBRC 101032 / NCIMB 13157 / TR-1)</name>
    <dbReference type="NCBI Taxonomy" id="1227453"/>
    <lineage>
        <taxon>Archaea</taxon>
        <taxon>Methanobacteriati</taxon>
        <taxon>Methanobacteriota</taxon>
        <taxon>Stenosarchaea group</taxon>
        <taxon>Halobacteria</taxon>
        <taxon>Halobacteriales</taxon>
        <taxon>Haloarculaceae</taxon>
        <taxon>Haloarcula</taxon>
    </lineage>
</organism>
<dbReference type="eggNOG" id="arCOG10180">
    <property type="taxonomic scope" value="Archaea"/>
</dbReference>
<keyword evidence="4" id="KW-1185">Reference proteome</keyword>
<evidence type="ECO:0000313" key="3">
    <source>
        <dbReference type="EMBL" id="EMA34943.1"/>
    </source>
</evidence>
<dbReference type="EMBL" id="AOLY01000002">
    <property type="protein sequence ID" value="EMA34943.1"/>
    <property type="molecule type" value="Genomic_DNA"/>
</dbReference>
<reference evidence="3 4" key="1">
    <citation type="journal article" date="2014" name="PLoS Genet.">
        <title>Phylogenetically driven sequencing of extremely halophilic archaea reveals strategies for static and dynamic osmo-response.</title>
        <authorList>
            <person name="Becker E.A."/>
            <person name="Seitzer P.M."/>
            <person name="Tritt A."/>
            <person name="Larsen D."/>
            <person name="Krusor M."/>
            <person name="Yao A.I."/>
            <person name="Wu D."/>
            <person name="Madern D."/>
            <person name="Eisen J.A."/>
            <person name="Darling A.E."/>
            <person name="Facciotti M.T."/>
        </authorList>
    </citation>
    <scope>NUCLEOTIDE SEQUENCE [LARGE SCALE GENOMIC DNA]</scope>
    <source>
        <strain evidence="4">ATCC 49778 / DSM 6131 / JCM 7785 / NBRC 101032 / NCIMB 13157 / TR-1</strain>
    </source>
</reference>